<dbReference type="EMBL" id="JBGFUD010013084">
    <property type="protein sequence ID" value="MFH4983623.1"/>
    <property type="molecule type" value="Genomic_DNA"/>
</dbReference>
<keyword evidence="4" id="KW-1185">Reference proteome</keyword>
<organism evidence="3 4">
    <name type="scientific">Gnathostoma spinigerum</name>
    <dbReference type="NCBI Taxonomy" id="75299"/>
    <lineage>
        <taxon>Eukaryota</taxon>
        <taxon>Metazoa</taxon>
        <taxon>Ecdysozoa</taxon>
        <taxon>Nematoda</taxon>
        <taxon>Chromadorea</taxon>
        <taxon>Rhabditida</taxon>
        <taxon>Spirurina</taxon>
        <taxon>Gnathostomatomorpha</taxon>
        <taxon>Gnathostomatoidea</taxon>
        <taxon>Gnathostomatidae</taxon>
        <taxon>Gnathostoma</taxon>
    </lineage>
</organism>
<dbReference type="Gene3D" id="2.60.40.10">
    <property type="entry name" value="Immunoglobulins"/>
    <property type="match status" value="2"/>
</dbReference>
<dbReference type="PANTHER" id="PTHR13817">
    <property type="entry name" value="TITIN"/>
    <property type="match status" value="1"/>
</dbReference>
<evidence type="ECO:0000256" key="1">
    <source>
        <dbReference type="ARBA" id="ARBA00022737"/>
    </source>
</evidence>
<evidence type="ECO:0000313" key="3">
    <source>
        <dbReference type="EMBL" id="MFH4983623.1"/>
    </source>
</evidence>
<evidence type="ECO:0000313" key="4">
    <source>
        <dbReference type="Proteomes" id="UP001608902"/>
    </source>
</evidence>
<proteinExistence type="predicted"/>
<dbReference type="InterPro" id="IPR036116">
    <property type="entry name" value="FN3_sf"/>
</dbReference>
<dbReference type="PANTHER" id="PTHR13817:SF151">
    <property type="entry name" value="TITIN"/>
    <property type="match status" value="1"/>
</dbReference>
<dbReference type="InterPro" id="IPR003961">
    <property type="entry name" value="FN3_dom"/>
</dbReference>
<dbReference type="Proteomes" id="UP001608902">
    <property type="component" value="Unassembled WGS sequence"/>
</dbReference>
<dbReference type="CDD" id="cd00063">
    <property type="entry name" value="FN3"/>
    <property type="match status" value="1"/>
</dbReference>
<dbReference type="AlphaFoldDB" id="A0ABD6F1J4"/>
<dbReference type="SUPFAM" id="SSF49265">
    <property type="entry name" value="Fibronectin type III"/>
    <property type="match status" value="1"/>
</dbReference>
<accession>A0ABD6F1J4</accession>
<reference evidence="3 4" key="1">
    <citation type="submission" date="2024-08" db="EMBL/GenBank/DDBJ databases">
        <title>Gnathostoma spinigerum genome.</title>
        <authorList>
            <person name="Gonzalez-Bertolin B."/>
            <person name="Monzon S."/>
            <person name="Zaballos A."/>
            <person name="Jimenez P."/>
            <person name="Dekumyoy P."/>
            <person name="Varona S."/>
            <person name="Cuesta I."/>
            <person name="Sumanam S."/>
            <person name="Adisakwattana P."/>
            <person name="Gasser R.B."/>
            <person name="Hernandez-Gonzalez A."/>
            <person name="Young N.D."/>
            <person name="Perteguer M.J."/>
        </authorList>
    </citation>
    <scope>NUCLEOTIDE SEQUENCE [LARGE SCALE GENOMIC DNA]</scope>
    <source>
        <strain evidence="3">AL3</strain>
        <tissue evidence="3">Liver</tissue>
    </source>
</reference>
<comment type="caution">
    <text evidence="3">The sequence shown here is derived from an EMBL/GenBank/DDBJ whole genome shotgun (WGS) entry which is preliminary data.</text>
</comment>
<dbReference type="SMART" id="SM00060">
    <property type="entry name" value="FN3"/>
    <property type="match status" value="2"/>
</dbReference>
<dbReference type="InterPro" id="IPR013783">
    <property type="entry name" value="Ig-like_fold"/>
</dbReference>
<feature type="domain" description="Fibronectin type-III" evidence="2">
    <location>
        <begin position="103"/>
        <end position="211"/>
    </location>
</feature>
<dbReference type="Pfam" id="PF00041">
    <property type="entry name" value="fn3"/>
    <property type="match status" value="1"/>
</dbReference>
<evidence type="ECO:0000259" key="2">
    <source>
        <dbReference type="PROSITE" id="PS50853"/>
    </source>
</evidence>
<dbReference type="InterPro" id="IPR050964">
    <property type="entry name" value="Striated_Muscle_Regulatory"/>
</dbReference>
<sequence>MQVPVTPERCSAPSFSELSDGILRVKWAPVENASSSLIYQLLRVNVQPPTTMYKGESTMFDVKNAIPGEEMEVQVRAIATGEDGTESEGPWSHVAVGQISVKAPPPPSDVVLTNDKVLCWKPPSATPLTGYVVERELLLLCDGSPAVVSSEVEPKSDESREWTKCAVANDTIRKNVGDGKPGCEYQVRVAAVNSGGVGQPSEWIHFTMPSAAPSAPSSLRAVAEGVLFAFKDAVKKN</sequence>
<keyword evidence="1" id="KW-0677">Repeat</keyword>
<name>A0ABD6F1J4_9BILA</name>
<protein>
    <recommendedName>
        <fullName evidence="2">Fibronectin type-III domain-containing protein</fullName>
    </recommendedName>
</protein>
<gene>
    <name evidence="3" type="ORF">AB6A40_010332</name>
</gene>
<dbReference type="PROSITE" id="PS50853">
    <property type="entry name" value="FN3"/>
    <property type="match status" value="1"/>
</dbReference>